<dbReference type="EMBL" id="JAEFCI010002695">
    <property type="protein sequence ID" value="KAG5462062.1"/>
    <property type="molecule type" value="Genomic_DNA"/>
</dbReference>
<protein>
    <submittedName>
        <fullName evidence="2">Uncharacterized protein</fullName>
    </submittedName>
</protein>
<evidence type="ECO:0000313" key="3">
    <source>
        <dbReference type="Proteomes" id="UP000673691"/>
    </source>
</evidence>
<feature type="region of interest" description="Disordered" evidence="1">
    <location>
        <begin position="31"/>
        <end position="60"/>
    </location>
</feature>
<reference evidence="2 3" key="1">
    <citation type="journal article" name="Sci. Rep.">
        <title>Genome-scale phylogenetic analyses confirm Olpidium as the closest living zoosporic fungus to the non-flagellated, terrestrial fungi.</title>
        <authorList>
            <person name="Chang Y."/>
            <person name="Rochon D."/>
            <person name="Sekimoto S."/>
            <person name="Wang Y."/>
            <person name="Chovatia M."/>
            <person name="Sandor L."/>
            <person name="Salamov A."/>
            <person name="Grigoriev I.V."/>
            <person name="Stajich J.E."/>
            <person name="Spatafora J.W."/>
        </authorList>
    </citation>
    <scope>NUCLEOTIDE SEQUENCE [LARGE SCALE GENOMIC DNA]</scope>
    <source>
        <strain evidence="2">S191</strain>
    </source>
</reference>
<gene>
    <name evidence="2" type="ORF">BJ554DRAFT_5651</name>
</gene>
<name>A0A8H7ZZF6_9FUNG</name>
<evidence type="ECO:0000256" key="1">
    <source>
        <dbReference type="SAM" id="MobiDB-lite"/>
    </source>
</evidence>
<sequence length="60" mass="6105">MEASVLYAMAAEGLDAREAMLFSAAIAADSGAESDGDCDAESDGDCDAESDGDADAERRI</sequence>
<proteinExistence type="predicted"/>
<feature type="compositionally biased region" description="Acidic residues" evidence="1">
    <location>
        <begin position="32"/>
        <end position="54"/>
    </location>
</feature>
<accession>A0A8H7ZZF6</accession>
<dbReference type="AlphaFoldDB" id="A0A8H7ZZF6"/>
<organism evidence="2 3">
    <name type="scientific">Olpidium bornovanus</name>
    <dbReference type="NCBI Taxonomy" id="278681"/>
    <lineage>
        <taxon>Eukaryota</taxon>
        <taxon>Fungi</taxon>
        <taxon>Fungi incertae sedis</taxon>
        <taxon>Olpidiomycota</taxon>
        <taxon>Olpidiomycotina</taxon>
        <taxon>Olpidiomycetes</taxon>
        <taxon>Olpidiales</taxon>
        <taxon>Olpidiaceae</taxon>
        <taxon>Olpidium</taxon>
    </lineage>
</organism>
<evidence type="ECO:0000313" key="2">
    <source>
        <dbReference type="EMBL" id="KAG5462062.1"/>
    </source>
</evidence>
<comment type="caution">
    <text evidence="2">The sequence shown here is derived from an EMBL/GenBank/DDBJ whole genome shotgun (WGS) entry which is preliminary data.</text>
</comment>
<dbReference type="Proteomes" id="UP000673691">
    <property type="component" value="Unassembled WGS sequence"/>
</dbReference>
<keyword evidence="3" id="KW-1185">Reference proteome</keyword>